<dbReference type="AlphaFoldDB" id="A0A929B9E6"/>
<protein>
    <submittedName>
        <fullName evidence="1">Peptidase inhibitor family I36 protein</fullName>
    </submittedName>
</protein>
<proteinExistence type="predicted"/>
<dbReference type="Pfam" id="PF03995">
    <property type="entry name" value="Inhibitor_I36"/>
    <property type="match status" value="1"/>
</dbReference>
<comment type="caution">
    <text evidence="1">The sequence shown here is derived from an EMBL/GenBank/DDBJ whole genome shotgun (WGS) entry which is preliminary data.</text>
</comment>
<organism evidence="1 2">
    <name type="scientific">Saccharopolyspora montiporae</name>
    <dbReference type="NCBI Taxonomy" id="2781240"/>
    <lineage>
        <taxon>Bacteria</taxon>
        <taxon>Bacillati</taxon>
        <taxon>Actinomycetota</taxon>
        <taxon>Actinomycetes</taxon>
        <taxon>Pseudonocardiales</taxon>
        <taxon>Pseudonocardiaceae</taxon>
        <taxon>Saccharopolyspora</taxon>
    </lineage>
</organism>
<keyword evidence="2" id="KW-1185">Reference proteome</keyword>
<evidence type="ECO:0000313" key="1">
    <source>
        <dbReference type="EMBL" id="MBE9373978.1"/>
    </source>
</evidence>
<name>A0A929B9E6_9PSEU</name>
<accession>A0A929B9E6</accession>
<evidence type="ECO:0000313" key="2">
    <source>
        <dbReference type="Proteomes" id="UP000598360"/>
    </source>
</evidence>
<gene>
    <name evidence="1" type="ORF">IQ251_05905</name>
</gene>
<dbReference type="EMBL" id="JADEYC010000009">
    <property type="protein sequence ID" value="MBE9373978.1"/>
    <property type="molecule type" value="Genomic_DNA"/>
</dbReference>
<reference evidence="1" key="1">
    <citation type="submission" date="2020-10" db="EMBL/GenBank/DDBJ databases">
        <title>Diversity and distribution of actinomycetes associated with coral in the coast of Hainan.</title>
        <authorList>
            <person name="Li F."/>
        </authorList>
    </citation>
    <scope>NUCLEOTIDE SEQUENCE</scope>
    <source>
        <strain evidence="1">HNM0983</strain>
    </source>
</reference>
<dbReference type="Proteomes" id="UP000598360">
    <property type="component" value="Unassembled WGS sequence"/>
</dbReference>
<sequence>MTSALCSTMDTGSRSARGPATRTALVAAAGALTALLLGATAPEAATAPGSGADRPCRAGHFCAWGQDSFTGRAHHTAAAGAEFERCIPLPDGLEAKSFANSTHHSVTVYQDPDCDTDADFSTHPPGSQVPEAPYVARAIQVWRS</sequence>